<keyword evidence="2" id="KW-1185">Reference proteome</keyword>
<accession>A0ABS5EVN0</accession>
<organism evidence="1 2">
    <name type="scientific">Plastoroseomonas hellenica</name>
    <dbReference type="NCBI Taxonomy" id="2687306"/>
    <lineage>
        <taxon>Bacteria</taxon>
        <taxon>Pseudomonadati</taxon>
        <taxon>Pseudomonadota</taxon>
        <taxon>Alphaproteobacteria</taxon>
        <taxon>Acetobacterales</taxon>
        <taxon>Acetobacteraceae</taxon>
        <taxon>Plastoroseomonas</taxon>
    </lineage>
</organism>
<evidence type="ECO:0000313" key="2">
    <source>
        <dbReference type="Proteomes" id="UP001196870"/>
    </source>
</evidence>
<reference evidence="2" key="1">
    <citation type="journal article" date="2021" name="Syst. Appl. Microbiol.">
        <title>Roseomonas hellenica sp. nov., isolated from roots of wild-growing Alkanna tinctoria.</title>
        <authorList>
            <person name="Rat A."/>
            <person name="Naranjo H.D."/>
            <person name="Lebbe L."/>
            <person name="Cnockaert M."/>
            <person name="Krigas N."/>
            <person name="Grigoriadou K."/>
            <person name="Maloupa E."/>
            <person name="Willems A."/>
        </authorList>
    </citation>
    <scope>NUCLEOTIDE SEQUENCE [LARGE SCALE GENOMIC DNA]</scope>
    <source>
        <strain evidence="2">LMG 31523</strain>
    </source>
</reference>
<protein>
    <submittedName>
        <fullName evidence="1">Uncharacterized protein</fullName>
    </submittedName>
</protein>
<proteinExistence type="predicted"/>
<dbReference type="Proteomes" id="UP001196870">
    <property type="component" value="Unassembled WGS sequence"/>
</dbReference>
<dbReference type="EMBL" id="JAAGBB010000008">
    <property type="protein sequence ID" value="MBR0664352.1"/>
    <property type="molecule type" value="Genomic_DNA"/>
</dbReference>
<evidence type="ECO:0000313" key="1">
    <source>
        <dbReference type="EMBL" id="MBR0664352.1"/>
    </source>
</evidence>
<sequence length="199" mass="22177">MADDKYPWDLHPALTAERLVTVSRLLWAARRDALGNAAWALGDDAWSIGCRAYAFAKNRITRLAERGAHNWLRVLDHSNNFIFLIEGVPVRFYRGPADEPTDRTLRQQEAEAQQLSLAFHGDEAAEGLLFRLAVETDERGQASRVVFLALRGEGGRVECAWSVPLQVERASPAVTPTVQLTLLQSEPPPAKPRRGRRAA</sequence>
<dbReference type="RefSeq" id="WP_211851955.1">
    <property type="nucleotide sequence ID" value="NZ_JAAGBB010000008.1"/>
</dbReference>
<name>A0ABS5EVN0_9PROT</name>
<gene>
    <name evidence="1" type="ORF">GXW71_08285</name>
</gene>
<comment type="caution">
    <text evidence="1">The sequence shown here is derived from an EMBL/GenBank/DDBJ whole genome shotgun (WGS) entry which is preliminary data.</text>
</comment>